<proteinExistence type="predicted"/>
<name>A0A7J6PD31_PEROL</name>
<dbReference type="AlphaFoldDB" id="A0A7J6PD31"/>
<reference evidence="2 3" key="1">
    <citation type="submission" date="2020-04" db="EMBL/GenBank/DDBJ databases">
        <title>Perkinsus olseni comparative genomics.</title>
        <authorList>
            <person name="Bogema D.R."/>
        </authorList>
    </citation>
    <scope>NUCLEOTIDE SEQUENCE [LARGE SCALE GENOMIC DNA]</scope>
    <source>
        <strain evidence="2">00978-12</strain>
    </source>
</reference>
<evidence type="ECO:0000259" key="1">
    <source>
        <dbReference type="Pfam" id="PF03407"/>
    </source>
</evidence>
<organism evidence="2 3">
    <name type="scientific">Perkinsus olseni</name>
    <name type="common">Perkinsus atlanticus</name>
    <dbReference type="NCBI Taxonomy" id="32597"/>
    <lineage>
        <taxon>Eukaryota</taxon>
        <taxon>Sar</taxon>
        <taxon>Alveolata</taxon>
        <taxon>Perkinsozoa</taxon>
        <taxon>Perkinsea</taxon>
        <taxon>Perkinsida</taxon>
        <taxon>Perkinsidae</taxon>
        <taxon>Perkinsus</taxon>
    </lineage>
</organism>
<comment type="caution">
    <text evidence="2">The sequence shown here is derived from an EMBL/GenBank/DDBJ whole genome shotgun (WGS) entry which is preliminary data.</text>
</comment>
<accession>A0A7J6PD31</accession>
<dbReference type="Proteomes" id="UP000541610">
    <property type="component" value="Unassembled WGS sequence"/>
</dbReference>
<gene>
    <name evidence="2" type="ORF">FOZ60_010350</name>
</gene>
<dbReference type="Pfam" id="PF03407">
    <property type="entry name" value="Nucleotid_trans"/>
    <property type="match status" value="1"/>
</dbReference>
<sequence length="685" mass="77864">MVPYVLARQPPVVLDTLPDFDCTLSGNELWDDLHMNMNEYIGMVQSYSSADRALILDAFQATQLNILYPRSALHGNRTIEDISPDTCPYLGYREHKLVLSFLEALLDLAAHGRSVSITTAAVLSDLAGFRMTAKFWFGKLGEMLRGIYWLGWLRLIPLMNSRWSKPLLSMTAAYNLHVREHLDDPCPRYLTDELTGEVVADWRAFHNVTRSLKELGLTQWILQTQRTAFIPKILIKAAAKMDTEEACPLGSMAVLGMKLLLSVQKAHDQTINSADGFLELMSTTPARVLWSSSWPWWTILSVIRDVKYAYSKMPYAMDLLPGELTSVQTEYGLDGEKLFWLGPLQACGAYQEMVIDFLETHPSEKIIYVTLVWGRLTPYIRAFATRMTALSLPLVIFCIDEPALLACEEARLSQAHSSPLYCLRGQTIGFFNKFTLLSVLLQLGIQVVVMDFDVIFFKSPTEHLLEQAHRENADILVSRTFGDGCMNIGLFYSRPTQSSVSFYLYLIKWLWHHPYDHDQWIFQVLLETGNSANVNSLRTIHSPYHSTNSFNEHLDNPDSIRCEWLPADDDLVLSQNEVIILDPVNAYITNRVYEDEGWTGDLSDIVAFHFLDGQGAVNDEIATRREYLDLWSLFYNGTEHLLGDLGAGPLWDTIPGLLQVLEDARRDERPSDDVTCLTWDPVREP</sequence>
<protein>
    <recommendedName>
        <fullName evidence="1">Nucleotide-diphospho-sugar transferase domain-containing protein</fullName>
    </recommendedName>
</protein>
<evidence type="ECO:0000313" key="3">
    <source>
        <dbReference type="Proteomes" id="UP000541610"/>
    </source>
</evidence>
<dbReference type="OrthoDB" id="418290at2759"/>
<dbReference type="EMBL" id="JABANP010000042">
    <property type="protein sequence ID" value="KAF4693676.1"/>
    <property type="molecule type" value="Genomic_DNA"/>
</dbReference>
<evidence type="ECO:0000313" key="2">
    <source>
        <dbReference type="EMBL" id="KAF4693676.1"/>
    </source>
</evidence>
<feature type="domain" description="Nucleotide-diphospho-sugar transferase" evidence="1">
    <location>
        <begin position="432"/>
        <end position="532"/>
    </location>
</feature>
<dbReference type="InterPro" id="IPR005069">
    <property type="entry name" value="Nucl-diP-sugar_transferase"/>
</dbReference>